<proteinExistence type="predicted"/>
<feature type="transmembrane region" description="Helical" evidence="5">
    <location>
        <begin position="247"/>
        <end position="271"/>
    </location>
</feature>
<dbReference type="STRING" id="1122934.SAMN02745691_02356"/>
<dbReference type="Gene3D" id="1.10.3080.10">
    <property type="entry name" value="Clc chloride channel"/>
    <property type="match status" value="1"/>
</dbReference>
<dbReference type="OrthoDB" id="9767361at2"/>
<dbReference type="RefSeq" id="WP_073994593.1">
    <property type="nucleotide sequence ID" value="NZ_FQYT01000033.1"/>
</dbReference>
<evidence type="ECO:0000256" key="3">
    <source>
        <dbReference type="ARBA" id="ARBA00022989"/>
    </source>
</evidence>
<evidence type="ECO:0000256" key="5">
    <source>
        <dbReference type="SAM" id="Phobius"/>
    </source>
</evidence>
<feature type="transmembrane region" description="Helical" evidence="5">
    <location>
        <begin position="48"/>
        <end position="68"/>
    </location>
</feature>
<feature type="transmembrane region" description="Helical" evidence="5">
    <location>
        <begin position="318"/>
        <end position="347"/>
    </location>
</feature>
<protein>
    <submittedName>
        <fullName evidence="6">H+/Cl-antiporter ClcA</fullName>
    </submittedName>
</protein>
<evidence type="ECO:0000256" key="4">
    <source>
        <dbReference type="ARBA" id="ARBA00023136"/>
    </source>
</evidence>
<keyword evidence="4 5" id="KW-0472">Membrane</keyword>
<comment type="subcellular location">
    <subcellularLocation>
        <location evidence="1">Membrane</location>
        <topology evidence="1">Multi-pass membrane protein</topology>
    </subcellularLocation>
</comment>
<dbReference type="GO" id="GO:0015108">
    <property type="term" value="F:chloride transmembrane transporter activity"/>
    <property type="evidence" value="ECO:0007669"/>
    <property type="project" value="InterPro"/>
</dbReference>
<organism evidence="6 7">
    <name type="scientific">Parasporobacterium paucivorans DSM 15970</name>
    <dbReference type="NCBI Taxonomy" id="1122934"/>
    <lineage>
        <taxon>Bacteria</taxon>
        <taxon>Bacillati</taxon>
        <taxon>Bacillota</taxon>
        <taxon>Clostridia</taxon>
        <taxon>Lachnospirales</taxon>
        <taxon>Lachnospiraceae</taxon>
        <taxon>Parasporobacterium</taxon>
    </lineage>
</organism>
<dbReference type="Proteomes" id="UP000184342">
    <property type="component" value="Unassembled WGS sequence"/>
</dbReference>
<feature type="transmembrane region" description="Helical" evidence="5">
    <location>
        <begin position="367"/>
        <end position="386"/>
    </location>
</feature>
<dbReference type="PRINTS" id="PR00762">
    <property type="entry name" value="CLCHANNEL"/>
</dbReference>
<keyword evidence="3 5" id="KW-1133">Transmembrane helix</keyword>
<dbReference type="InterPro" id="IPR014743">
    <property type="entry name" value="Cl-channel_core"/>
</dbReference>
<evidence type="ECO:0000313" key="7">
    <source>
        <dbReference type="Proteomes" id="UP000184342"/>
    </source>
</evidence>
<accession>A0A1M6L9A5</accession>
<dbReference type="PANTHER" id="PTHR43427">
    <property type="entry name" value="CHLORIDE CHANNEL PROTEIN CLC-E"/>
    <property type="match status" value="1"/>
</dbReference>
<feature type="transmembrane region" description="Helical" evidence="5">
    <location>
        <begin position="12"/>
        <end position="36"/>
    </location>
</feature>
<dbReference type="InterPro" id="IPR050368">
    <property type="entry name" value="ClC-type_chloride_channel"/>
</dbReference>
<feature type="transmembrane region" description="Helical" evidence="5">
    <location>
        <begin position="216"/>
        <end position="235"/>
    </location>
</feature>
<dbReference type="GO" id="GO:0016020">
    <property type="term" value="C:membrane"/>
    <property type="evidence" value="ECO:0007669"/>
    <property type="project" value="UniProtKB-SubCell"/>
</dbReference>
<feature type="transmembrane region" description="Helical" evidence="5">
    <location>
        <begin position="141"/>
        <end position="166"/>
    </location>
</feature>
<dbReference type="EMBL" id="FQYT01000033">
    <property type="protein sequence ID" value="SHJ67762.1"/>
    <property type="molecule type" value="Genomic_DNA"/>
</dbReference>
<name>A0A1M6L9A5_9FIRM</name>
<evidence type="ECO:0000313" key="6">
    <source>
        <dbReference type="EMBL" id="SHJ67762.1"/>
    </source>
</evidence>
<gene>
    <name evidence="6" type="ORF">SAMN02745691_02356</name>
</gene>
<sequence>MNFIKLKYKDILIDTLIALLIGIIVGALDALFGRVLLAITEFRYQNMIRLLPFLPVAGVFIVLMYRKLNEESMKGMSLIFQTGHGEREVIPKMMVPLLIITTWITHLFGGSAGREGVAVQLGAVAAHNIGKAFRRPDNSRILLITGMAAGFGGLFQTPLAATLFALEVLVAGVIRHEALLPALTAAFVASRTSHLLGLEKFSVNVTDALTWNIQTVWKIVLISFCFGIVGGLFAFTLKKTKLMLGKLIINPVVRIAIMGVILAILMLLLHMGRYTGLGTNLIDSSFSNGSIYSYDWILKFVFTILTLAAGFQGGEVTPLFAIGAALGVLLAIMTGLPVMLVAALGYAAVFGSATNTLLAPMLMGAEIFGPENILYFAIVCSIAYVFNGNQSIYGGQVQFRYFDK</sequence>
<dbReference type="SUPFAM" id="SSF81340">
    <property type="entry name" value="Clc chloride channel"/>
    <property type="match status" value="1"/>
</dbReference>
<keyword evidence="2 5" id="KW-0812">Transmembrane</keyword>
<dbReference type="Pfam" id="PF00654">
    <property type="entry name" value="Voltage_CLC"/>
    <property type="match status" value="1"/>
</dbReference>
<dbReference type="PANTHER" id="PTHR43427:SF12">
    <property type="entry name" value="CHLORIDE TRANSPORTER"/>
    <property type="match status" value="1"/>
</dbReference>
<reference evidence="6 7" key="1">
    <citation type="submission" date="2016-11" db="EMBL/GenBank/DDBJ databases">
        <authorList>
            <person name="Jaros S."/>
            <person name="Januszkiewicz K."/>
            <person name="Wedrychowicz H."/>
        </authorList>
    </citation>
    <scope>NUCLEOTIDE SEQUENCE [LARGE SCALE GENOMIC DNA]</scope>
    <source>
        <strain evidence="6 7">DSM 15970</strain>
    </source>
</reference>
<keyword evidence="7" id="KW-1185">Reference proteome</keyword>
<dbReference type="AlphaFoldDB" id="A0A1M6L9A5"/>
<feature type="transmembrane region" description="Helical" evidence="5">
    <location>
        <begin position="291"/>
        <end position="311"/>
    </location>
</feature>
<evidence type="ECO:0000256" key="2">
    <source>
        <dbReference type="ARBA" id="ARBA00022692"/>
    </source>
</evidence>
<evidence type="ECO:0000256" key="1">
    <source>
        <dbReference type="ARBA" id="ARBA00004141"/>
    </source>
</evidence>
<dbReference type="InterPro" id="IPR001807">
    <property type="entry name" value="ClC"/>
</dbReference>